<organism evidence="1 2">
    <name type="scientific">Ciceribacter selenitireducens ATCC BAA-1503</name>
    <dbReference type="NCBI Taxonomy" id="1336235"/>
    <lineage>
        <taxon>Bacteria</taxon>
        <taxon>Pseudomonadati</taxon>
        <taxon>Pseudomonadota</taxon>
        <taxon>Alphaproteobacteria</taxon>
        <taxon>Hyphomicrobiales</taxon>
        <taxon>Rhizobiaceae</taxon>
        <taxon>Ciceribacter</taxon>
    </lineage>
</organism>
<name>A0A376AKT6_9HYPH</name>
<dbReference type="Pfam" id="PF02635">
    <property type="entry name" value="DsrE"/>
    <property type="match status" value="1"/>
</dbReference>
<proteinExistence type="predicted"/>
<reference evidence="2" key="1">
    <citation type="submission" date="2018-07" db="EMBL/GenBank/DDBJ databases">
        <authorList>
            <person name="Peiro R."/>
            <person name="Begona"/>
            <person name="Cbmso G."/>
            <person name="Lopez M."/>
            <person name="Gonzalez S."/>
        </authorList>
    </citation>
    <scope>NUCLEOTIDE SEQUENCE [LARGE SCALE GENOMIC DNA]</scope>
</reference>
<accession>A0A376AKT6</accession>
<dbReference type="AlphaFoldDB" id="A0A376AKT6"/>
<dbReference type="EMBL" id="UEYP01000007">
    <property type="protein sequence ID" value="SSC68374.1"/>
    <property type="molecule type" value="Genomic_DNA"/>
</dbReference>
<dbReference type="SUPFAM" id="SSF75169">
    <property type="entry name" value="DsrEFH-like"/>
    <property type="match status" value="1"/>
</dbReference>
<gene>
    <name evidence="1" type="ORF">RHIZ70_4082</name>
</gene>
<evidence type="ECO:0000313" key="1">
    <source>
        <dbReference type="EMBL" id="SSC68374.1"/>
    </source>
</evidence>
<keyword evidence="2" id="KW-1185">Reference proteome</keyword>
<dbReference type="InterPro" id="IPR027396">
    <property type="entry name" value="DsrEFH-like"/>
</dbReference>
<evidence type="ECO:0000313" key="2">
    <source>
        <dbReference type="Proteomes" id="UP000254764"/>
    </source>
</evidence>
<protein>
    <submittedName>
        <fullName evidence="1">Uncharacterized protein</fullName>
    </submittedName>
</protein>
<sequence length="117" mass="12477">MAIHVDQSDPAVMGLVLNNALNAKNAFAAKGEEISIEIVAYGPGVEMYTANSPVKDRIAVMSLENPEIQFSACGNTLAAMKKSAGHEIELLSEAEIVPSGVVRLMELQADGYAYLRP</sequence>
<dbReference type="Gene3D" id="3.40.1260.10">
    <property type="entry name" value="DsrEFH-like"/>
    <property type="match status" value="1"/>
</dbReference>
<dbReference type="InterPro" id="IPR003787">
    <property type="entry name" value="Sulphur_relay_DsrE/F-like"/>
</dbReference>
<dbReference type="PANTHER" id="PTHR37691:SF1">
    <property type="entry name" value="BLR3518 PROTEIN"/>
    <property type="match status" value="1"/>
</dbReference>
<dbReference type="PANTHER" id="PTHR37691">
    <property type="entry name" value="BLR3518 PROTEIN"/>
    <property type="match status" value="1"/>
</dbReference>
<dbReference type="Proteomes" id="UP000254764">
    <property type="component" value="Unassembled WGS sequence"/>
</dbReference>